<dbReference type="PANTHER" id="PTHR31988">
    <property type="entry name" value="ESTERASE, PUTATIVE (DUF303)-RELATED"/>
    <property type="match status" value="1"/>
</dbReference>
<dbReference type="InterPro" id="IPR052940">
    <property type="entry name" value="Carb_Esterase_6"/>
</dbReference>
<organism evidence="3 4">
    <name type="scientific">Buddleja alternifolia</name>
    <dbReference type="NCBI Taxonomy" id="168488"/>
    <lineage>
        <taxon>Eukaryota</taxon>
        <taxon>Viridiplantae</taxon>
        <taxon>Streptophyta</taxon>
        <taxon>Embryophyta</taxon>
        <taxon>Tracheophyta</taxon>
        <taxon>Spermatophyta</taxon>
        <taxon>Magnoliopsida</taxon>
        <taxon>eudicotyledons</taxon>
        <taxon>Gunneridae</taxon>
        <taxon>Pentapetalae</taxon>
        <taxon>asterids</taxon>
        <taxon>lamiids</taxon>
        <taxon>Lamiales</taxon>
        <taxon>Scrophulariaceae</taxon>
        <taxon>Buddlejeae</taxon>
        <taxon>Buddleja</taxon>
    </lineage>
</organism>
<dbReference type="Pfam" id="PF03629">
    <property type="entry name" value="SASA"/>
    <property type="match status" value="1"/>
</dbReference>
<evidence type="ECO:0000256" key="1">
    <source>
        <dbReference type="ARBA" id="ARBA00022801"/>
    </source>
</evidence>
<dbReference type="EMBL" id="WHWC01000008">
    <property type="protein sequence ID" value="KAG8377470.1"/>
    <property type="molecule type" value="Genomic_DNA"/>
</dbReference>
<dbReference type="GO" id="GO:0016787">
    <property type="term" value="F:hydrolase activity"/>
    <property type="evidence" value="ECO:0007669"/>
    <property type="project" value="UniProtKB-KW"/>
</dbReference>
<evidence type="ECO:0000313" key="4">
    <source>
        <dbReference type="Proteomes" id="UP000826271"/>
    </source>
</evidence>
<gene>
    <name evidence="3" type="ORF">BUALT_Bualt08G0036300</name>
</gene>
<proteinExistence type="predicted"/>
<evidence type="ECO:0000313" key="3">
    <source>
        <dbReference type="EMBL" id="KAG8377470.1"/>
    </source>
</evidence>
<keyword evidence="4" id="KW-1185">Reference proteome</keyword>
<comment type="caution">
    <text evidence="3">The sequence shown here is derived from an EMBL/GenBank/DDBJ whole genome shotgun (WGS) entry which is preliminary data.</text>
</comment>
<feature type="domain" description="Sialate O-acetylesterase" evidence="2">
    <location>
        <begin position="48"/>
        <end position="278"/>
    </location>
</feature>
<dbReference type="InterPro" id="IPR036514">
    <property type="entry name" value="SGNH_hydro_sf"/>
</dbReference>
<dbReference type="Proteomes" id="UP000826271">
    <property type="component" value="Unassembled WGS sequence"/>
</dbReference>
<reference evidence="3" key="1">
    <citation type="submission" date="2019-10" db="EMBL/GenBank/DDBJ databases">
        <authorList>
            <person name="Zhang R."/>
            <person name="Pan Y."/>
            <person name="Wang J."/>
            <person name="Ma R."/>
            <person name="Yu S."/>
        </authorList>
    </citation>
    <scope>NUCLEOTIDE SEQUENCE</scope>
    <source>
        <strain evidence="3">LA-IB0</strain>
        <tissue evidence="3">Leaf</tissue>
    </source>
</reference>
<name>A0AAV6XE86_9LAMI</name>
<dbReference type="Gene3D" id="3.40.50.1110">
    <property type="entry name" value="SGNH hydrolase"/>
    <property type="match status" value="1"/>
</dbReference>
<sequence>MKHSYNIKILVFLLFLILLWDYLNSGIIIKQKLFPQVLEDDNDDKKISIFILAGQSNMVGRGGVINKVWDKFVPPECSSDPRIIRVNENSELEIAKEPLHAGLDHPSKTCGVGPGMAFANAILKKVPNFGTIILVPSAFGGSSVSEWASSNSSLREKMINRTNQAVRYGGKIRGLLWYQGETDTQSEWNMRNFPGEYHKFIHILYKELLHPRVPFIQVALASGQGKSDLLERVRAAQLGMEDIITVDAMGLAVKSDGFHLTTMAQVHLGNMLADAFLKSYI</sequence>
<dbReference type="PANTHER" id="PTHR31988:SF15">
    <property type="entry name" value="ESTERASE, PUTATIVE (DUF303)-RELATED"/>
    <property type="match status" value="1"/>
</dbReference>
<dbReference type="AlphaFoldDB" id="A0AAV6XE86"/>
<protein>
    <recommendedName>
        <fullName evidence="2">Sialate O-acetylesterase domain-containing protein</fullName>
    </recommendedName>
</protein>
<evidence type="ECO:0000259" key="2">
    <source>
        <dbReference type="Pfam" id="PF03629"/>
    </source>
</evidence>
<accession>A0AAV6XE86</accession>
<dbReference type="InterPro" id="IPR005181">
    <property type="entry name" value="SASA"/>
</dbReference>
<keyword evidence="1" id="KW-0378">Hydrolase</keyword>
<dbReference type="SUPFAM" id="SSF52266">
    <property type="entry name" value="SGNH hydrolase"/>
    <property type="match status" value="1"/>
</dbReference>